<keyword evidence="8" id="KW-1185">Reference proteome</keyword>
<dbReference type="SUPFAM" id="SSF55073">
    <property type="entry name" value="Nucleotide cyclase"/>
    <property type="match status" value="1"/>
</dbReference>
<dbReference type="InterPro" id="IPR035965">
    <property type="entry name" value="PAS-like_dom_sf"/>
</dbReference>
<dbReference type="GO" id="GO:0006355">
    <property type="term" value="P:regulation of DNA-templated transcription"/>
    <property type="evidence" value="ECO:0007669"/>
    <property type="project" value="InterPro"/>
</dbReference>
<dbReference type="GO" id="GO:0071111">
    <property type="term" value="F:cyclic-guanylate-specific phosphodiesterase activity"/>
    <property type="evidence" value="ECO:0007669"/>
    <property type="project" value="UniProtKB-EC"/>
</dbReference>
<dbReference type="SMART" id="SM00448">
    <property type="entry name" value="REC"/>
    <property type="match status" value="1"/>
</dbReference>
<dbReference type="InterPro" id="IPR001789">
    <property type="entry name" value="Sig_transdc_resp-reg_receiver"/>
</dbReference>
<dbReference type="PANTHER" id="PTHR44757:SF2">
    <property type="entry name" value="BIOFILM ARCHITECTURE MAINTENANCE PROTEIN MBAA"/>
    <property type="match status" value="1"/>
</dbReference>
<dbReference type="EMBL" id="SMCO01000015">
    <property type="protein sequence ID" value="TCV83382.1"/>
    <property type="molecule type" value="Genomic_DNA"/>
</dbReference>
<protein>
    <submittedName>
        <fullName evidence="7">Response regulator receiver modulated diguanylate cyclase/phosphodiesterase with PAS/PAC sensor</fullName>
    </submittedName>
</protein>
<dbReference type="RefSeq" id="WP_124947179.1">
    <property type="nucleotide sequence ID" value="NZ_BHVT01000069.1"/>
</dbReference>
<evidence type="ECO:0000259" key="6">
    <source>
        <dbReference type="PROSITE" id="PS50887"/>
    </source>
</evidence>
<dbReference type="FunFam" id="3.20.20.450:FF:000001">
    <property type="entry name" value="Cyclic di-GMP phosphodiesterase yahA"/>
    <property type="match status" value="1"/>
</dbReference>
<dbReference type="CDD" id="cd01949">
    <property type="entry name" value="GGDEF"/>
    <property type="match status" value="1"/>
</dbReference>
<dbReference type="InterPro" id="IPR035919">
    <property type="entry name" value="EAL_sf"/>
</dbReference>
<dbReference type="CDD" id="cd00130">
    <property type="entry name" value="PAS"/>
    <property type="match status" value="1"/>
</dbReference>
<dbReference type="GO" id="GO:0071732">
    <property type="term" value="P:cellular response to nitric oxide"/>
    <property type="evidence" value="ECO:0007669"/>
    <property type="project" value="UniProtKB-ARBA"/>
</dbReference>
<feature type="domain" description="Response regulatory" evidence="3">
    <location>
        <begin position="15"/>
        <end position="129"/>
    </location>
</feature>
<dbReference type="PROSITE" id="PS50110">
    <property type="entry name" value="RESPONSE_REGULATORY"/>
    <property type="match status" value="1"/>
</dbReference>
<evidence type="ECO:0000259" key="5">
    <source>
        <dbReference type="PROSITE" id="PS50883"/>
    </source>
</evidence>
<dbReference type="CDD" id="cd01948">
    <property type="entry name" value="EAL"/>
    <property type="match status" value="1"/>
</dbReference>
<dbReference type="PROSITE" id="PS50883">
    <property type="entry name" value="EAL"/>
    <property type="match status" value="1"/>
</dbReference>
<dbReference type="InterPro" id="IPR043128">
    <property type="entry name" value="Rev_trsase/Diguanyl_cyclase"/>
</dbReference>
<dbReference type="PANTHER" id="PTHR44757">
    <property type="entry name" value="DIGUANYLATE CYCLASE DGCP"/>
    <property type="match status" value="1"/>
</dbReference>
<dbReference type="Proteomes" id="UP000295367">
    <property type="component" value="Unassembled WGS sequence"/>
</dbReference>
<dbReference type="AlphaFoldDB" id="A0A4R3XWI0"/>
<dbReference type="PROSITE" id="PS50887">
    <property type="entry name" value="GGDEF"/>
    <property type="match status" value="1"/>
</dbReference>
<dbReference type="InterPro" id="IPR013767">
    <property type="entry name" value="PAS_fold"/>
</dbReference>
<dbReference type="InterPro" id="IPR052155">
    <property type="entry name" value="Biofilm_reg_signaling"/>
</dbReference>
<dbReference type="InterPro" id="IPR001633">
    <property type="entry name" value="EAL_dom"/>
</dbReference>
<dbReference type="Pfam" id="PF00563">
    <property type="entry name" value="EAL"/>
    <property type="match status" value="1"/>
</dbReference>
<dbReference type="PROSITE" id="PS50112">
    <property type="entry name" value="PAS"/>
    <property type="match status" value="1"/>
</dbReference>
<dbReference type="InterPro" id="IPR000160">
    <property type="entry name" value="GGDEF_dom"/>
</dbReference>
<dbReference type="SUPFAM" id="SSF55785">
    <property type="entry name" value="PYP-like sensor domain (PAS domain)"/>
    <property type="match status" value="1"/>
</dbReference>
<comment type="catalytic activity">
    <reaction evidence="1">
        <text>3',3'-c-di-GMP + H2O = 5'-phosphoguanylyl(3'-&gt;5')guanosine + H(+)</text>
        <dbReference type="Rhea" id="RHEA:24902"/>
        <dbReference type="ChEBI" id="CHEBI:15377"/>
        <dbReference type="ChEBI" id="CHEBI:15378"/>
        <dbReference type="ChEBI" id="CHEBI:58754"/>
        <dbReference type="ChEBI" id="CHEBI:58805"/>
        <dbReference type="EC" id="3.1.4.52"/>
    </reaction>
    <physiologicalReaction direction="left-to-right" evidence="1">
        <dbReference type="Rhea" id="RHEA:24903"/>
    </physiologicalReaction>
</comment>
<feature type="modified residue" description="4-aspartylphosphate" evidence="2">
    <location>
        <position position="64"/>
    </location>
</feature>
<dbReference type="SUPFAM" id="SSF52172">
    <property type="entry name" value="CheY-like"/>
    <property type="match status" value="1"/>
</dbReference>
<feature type="domain" description="GGDEF" evidence="6">
    <location>
        <begin position="319"/>
        <end position="452"/>
    </location>
</feature>
<evidence type="ECO:0000313" key="8">
    <source>
        <dbReference type="Proteomes" id="UP000295367"/>
    </source>
</evidence>
<dbReference type="SUPFAM" id="SSF141868">
    <property type="entry name" value="EAL domain-like"/>
    <property type="match status" value="1"/>
</dbReference>
<dbReference type="Pfam" id="PF00072">
    <property type="entry name" value="Response_reg"/>
    <property type="match status" value="1"/>
</dbReference>
<dbReference type="SMART" id="SM00052">
    <property type="entry name" value="EAL"/>
    <property type="match status" value="1"/>
</dbReference>
<organism evidence="7 8">
    <name type="scientific">Sulfurirhabdus autotrophica</name>
    <dbReference type="NCBI Taxonomy" id="1706046"/>
    <lineage>
        <taxon>Bacteria</taxon>
        <taxon>Pseudomonadati</taxon>
        <taxon>Pseudomonadota</taxon>
        <taxon>Betaproteobacteria</taxon>
        <taxon>Nitrosomonadales</taxon>
        <taxon>Sulfuricellaceae</taxon>
        <taxon>Sulfurirhabdus</taxon>
    </lineage>
</organism>
<dbReference type="GO" id="GO:0000160">
    <property type="term" value="P:phosphorelay signal transduction system"/>
    <property type="evidence" value="ECO:0007669"/>
    <property type="project" value="InterPro"/>
</dbReference>
<evidence type="ECO:0000259" key="4">
    <source>
        <dbReference type="PROSITE" id="PS50112"/>
    </source>
</evidence>
<sequence>MTEVINFRSATGTPEILIVDDEPRLLNSLKSLLTSMGYSVTSANGGQEAIELLKFAQFDLVLLDLFMPEVTGHDVMDFIIESLIDISIIVVSGDTSIDSAISALHRGAYSFLRKPYEPDELLKTVDNALKKRQLEQENENLVQQLEQSERWYRYLVDNSPDIIYTLDSEGRFNFLNDRAEALLGYPTEQLIGQHYSHIVYHEDLETANYTLNEKRTEERATRNTEIRVKCLNEFKDDSEEIKLLTLEFSSFGIYEQDKLGGTQRYVGTYGVAKDVSPRKKAEQMINYQAYHDLLTGLANRMMFKDHMELAMAQAKRNNHMFAVMFLDLDRFKVVNDTLGHGIGDLLLVEVASRLKQCLREGDTLARLGGDEFTILLPQIKDREDAESAASKIVDSLALPFEIENHEVYASISVGISIYPTDGESIDTLIKNADIAMYDSKGKGRNRFQFYAKEMNVSFAEKLSLENLLRKALERNEFIVYYQPQVLTHANTITGMEALIRWRSPLHGMLSPDDFIPIAEETGLIVPIGEFVLRSACKQAKIWEKMNLHPLRVAVNISSQQIEQPNFVDYISELLQEFDLPGHVLELEITEGTILRDINMTNDKLVKLSKLGVRIALDDFGTGYSSLGYIKKFPINTIKIDRCFVHDLPGNPNNSSIVTALCSMADGLKLELIAEGVEKEEQMNFLRTLKCGEIQGFLFSKPLPVEEATKLLVNERSTHGAAPKQQILSL</sequence>
<evidence type="ECO:0000256" key="2">
    <source>
        <dbReference type="PROSITE-ProRule" id="PRU00169"/>
    </source>
</evidence>
<evidence type="ECO:0000313" key="7">
    <source>
        <dbReference type="EMBL" id="TCV83382.1"/>
    </source>
</evidence>
<keyword evidence="2" id="KW-0597">Phosphoprotein</keyword>
<dbReference type="NCBIfam" id="TIGR00229">
    <property type="entry name" value="sensory_box"/>
    <property type="match status" value="1"/>
</dbReference>
<dbReference type="InterPro" id="IPR000014">
    <property type="entry name" value="PAS"/>
</dbReference>
<dbReference type="SMART" id="SM00091">
    <property type="entry name" value="PAS"/>
    <property type="match status" value="1"/>
</dbReference>
<dbReference type="Gene3D" id="3.40.50.2300">
    <property type="match status" value="1"/>
</dbReference>
<dbReference type="Gene3D" id="3.20.20.450">
    <property type="entry name" value="EAL domain"/>
    <property type="match status" value="1"/>
</dbReference>
<dbReference type="OrthoDB" id="9813903at2"/>
<dbReference type="Pfam" id="PF00990">
    <property type="entry name" value="GGDEF"/>
    <property type="match status" value="1"/>
</dbReference>
<gene>
    <name evidence="7" type="ORF">EDC63_1157</name>
</gene>
<feature type="domain" description="PAS" evidence="4">
    <location>
        <begin position="148"/>
        <end position="218"/>
    </location>
</feature>
<evidence type="ECO:0000259" key="3">
    <source>
        <dbReference type="PROSITE" id="PS50110"/>
    </source>
</evidence>
<dbReference type="InterPro" id="IPR029787">
    <property type="entry name" value="Nucleotide_cyclase"/>
</dbReference>
<dbReference type="FunFam" id="3.30.70.270:FF:000001">
    <property type="entry name" value="Diguanylate cyclase domain protein"/>
    <property type="match status" value="1"/>
</dbReference>
<feature type="domain" description="EAL" evidence="5">
    <location>
        <begin position="461"/>
        <end position="715"/>
    </location>
</feature>
<accession>A0A4R3XWI0</accession>
<dbReference type="SMART" id="SM00267">
    <property type="entry name" value="GGDEF"/>
    <property type="match status" value="1"/>
</dbReference>
<reference evidence="7 8" key="1">
    <citation type="submission" date="2019-03" db="EMBL/GenBank/DDBJ databases">
        <title>Genomic Encyclopedia of Type Strains, Phase IV (KMG-IV): sequencing the most valuable type-strain genomes for metagenomic binning, comparative biology and taxonomic classification.</title>
        <authorList>
            <person name="Goeker M."/>
        </authorList>
    </citation>
    <scope>NUCLEOTIDE SEQUENCE [LARGE SCALE GENOMIC DNA]</scope>
    <source>
        <strain evidence="7 8">DSM 100309</strain>
    </source>
</reference>
<dbReference type="InterPro" id="IPR011006">
    <property type="entry name" value="CheY-like_superfamily"/>
</dbReference>
<dbReference type="Pfam" id="PF00989">
    <property type="entry name" value="PAS"/>
    <property type="match status" value="1"/>
</dbReference>
<proteinExistence type="predicted"/>
<evidence type="ECO:0000256" key="1">
    <source>
        <dbReference type="ARBA" id="ARBA00051114"/>
    </source>
</evidence>
<dbReference type="Gene3D" id="3.30.450.20">
    <property type="entry name" value="PAS domain"/>
    <property type="match status" value="1"/>
</dbReference>
<dbReference type="Gene3D" id="3.30.70.270">
    <property type="match status" value="1"/>
</dbReference>
<comment type="caution">
    <text evidence="7">The sequence shown here is derived from an EMBL/GenBank/DDBJ whole genome shotgun (WGS) entry which is preliminary data.</text>
</comment>
<dbReference type="NCBIfam" id="TIGR00254">
    <property type="entry name" value="GGDEF"/>
    <property type="match status" value="1"/>
</dbReference>
<name>A0A4R3XWI0_9PROT</name>